<dbReference type="Pfam" id="PF13828">
    <property type="entry name" value="DUF4190"/>
    <property type="match status" value="1"/>
</dbReference>
<keyword evidence="2" id="KW-0812">Transmembrane</keyword>
<organism evidence="4">
    <name type="scientific">freshwater metagenome</name>
    <dbReference type="NCBI Taxonomy" id="449393"/>
    <lineage>
        <taxon>unclassified sequences</taxon>
        <taxon>metagenomes</taxon>
        <taxon>ecological metagenomes</taxon>
    </lineage>
</organism>
<gene>
    <name evidence="4" type="ORF">UFOPK1591_00364</name>
</gene>
<keyword evidence="2" id="KW-1133">Transmembrane helix</keyword>
<evidence type="ECO:0000259" key="3">
    <source>
        <dbReference type="Pfam" id="PF13828"/>
    </source>
</evidence>
<name>A0A6J6CW04_9ZZZZ</name>
<evidence type="ECO:0000256" key="2">
    <source>
        <dbReference type="SAM" id="Phobius"/>
    </source>
</evidence>
<proteinExistence type="predicted"/>
<protein>
    <submittedName>
        <fullName evidence="4">Unannotated protein</fullName>
    </submittedName>
</protein>
<keyword evidence="2" id="KW-0472">Membrane</keyword>
<feature type="transmembrane region" description="Helical" evidence="2">
    <location>
        <begin position="42"/>
        <end position="72"/>
    </location>
</feature>
<evidence type="ECO:0000313" key="4">
    <source>
        <dbReference type="EMBL" id="CAB4555790.1"/>
    </source>
</evidence>
<feature type="compositionally biased region" description="Polar residues" evidence="1">
    <location>
        <begin position="14"/>
        <end position="30"/>
    </location>
</feature>
<feature type="transmembrane region" description="Helical" evidence="2">
    <location>
        <begin position="84"/>
        <end position="117"/>
    </location>
</feature>
<dbReference type="InterPro" id="IPR025241">
    <property type="entry name" value="DUF4190"/>
</dbReference>
<evidence type="ECO:0000256" key="1">
    <source>
        <dbReference type="SAM" id="MobiDB-lite"/>
    </source>
</evidence>
<reference evidence="4" key="1">
    <citation type="submission" date="2020-05" db="EMBL/GenBank/DDBJ databases">
        <authorList>
            <person name="Chiriac C."/>
            <person name="Salcher M."/>
            <person name="Ghai R."/>
            <person name="Kavagutti S V."/>
        </authorList>
    </citation>
    <scope>NUCLEOTIDE SEQUENCE</scope>
</reference>
<sequence>MAKNSDVYFPPTEPTRSSKSVTAKSGTASQPPVAAPYAPTNVMALIGFILSVSGFFLFISAIPGVVLGHIALKQIRDTGEAGRGMAIAALAVGYSVIALGILTLFVVIAVILVPFIVLGTASFSYF</sequence>
<feature type="region of interest" description="Disordered" evidence="1">
    <location>
        <begin position="1"/>
        <end position="32"/>
    </location>
</feature>
<accession>A0A6J6CW04</accession>
<dbReference type="EMBL" id="CAEZTD010000017">
    <property type="protein sequence ID" value="CAB4555790.1"/>
    <property type="molecule type" value="Genomic_DNA"/>
</dbReference>
<dbReference type="AlphaFoldDB" id="A0A6J6CW04"/>
<feature type="domain" description="DUF4190" evidence="3">
    <location>
        <begin position="43"/>
        <end position="102"/>
    </location>
</feature>